<dbReference type="AlphaFoldDB" id="A0A212L827"/>
<dbReference type="Gene3D" id="2.40.50.100">
    <property type="match status" value="1"/>
</dbReference>
<organism evidence="1">
    <name type="scientific">uncultured Desulfovibrio sp</name>
    <dbReference type="NCBI Taxonomy" id="167968"/>
    <lineage>
        <taxon>Bacteria</taxon>
        <taxon>Pseudomonadati</taxon>
        <taxon>Thermodesulfobacteriota</taxon>
        <taxon>Desulfovibrionia</taxon>
        <taxon>Desulfovibrionales</taxon>
        <taxon>Desulfovibrionaceae</taxon>
        <taxon>Desulfovibrio</taxon>
        <taxon>environmental samples</taxon>
    </lineage>
</organism>
<reference evidence="1" key="1">
    <citation type="submission" date="2016-08" db="EMBL/GenBank/DDBJ databases">
        <authorList>
            <person name="Seilhamer J.J."/>
        </authorList>
    </citation>
    <scope>NUCLEOTIDE SEQUENCE</scope>
    <source>
        <strain evidence="1">86-1</strain>
    </source>
</reference>
<dbReference type="EMBL" id="FMJC01000002">
    <property type="protein sequence ID" value="SCM73627.1"/>
    <property type="molecule type" value="Genomic_DNA"/>
</dbReference>
<proteinExistence type="predicted"/>
<sequence>MINISSLLDEIKASPYREIVIRTPHTGRVTFAGLTQGDKAVGPQGQWKEKPGTLIATLERERNPKPIYASEKGEVSVVHSNLEGQFVEAGTPLAVLRHMLTKDEVQSIILQKTLHLFRAPERAKYYFTPDVDKKIRAADAQSVAVRDGMELLIMSRMKREVPLNYTGPDGVIYAVYFKINDNMDAGAPLLGVCPKDQLPAIQDVIMRVQTEWTEKE</sequence>
<gene>
    <name evidence="1" type="ORF">KL86DES1_21423</name>
</gene>
<dbReference type="RefSeq" id="WP_179980776.1">
    <property type="nucleotide sequence ID" value="NZ_LT608333.1"/>
</dbReference>
<accession>A0A212L827</accession>
<protein>
    <recommendedName>
        <fullName evidence="2">Biotin attachment protein</fullName>
    </recommendedName>
</protein>
<evidence type="ECO:0008006" key="2">
    <source>
        <dbReference type="Google" id="ProtNLM"/>
    </source>
</evidence>
<name>A0A212L827_9BACT</name>
<evidence type="ECO:0000313" key="1">
    <source>
        <dbReference type="EMBL" id="SCM73627.1"/>
    </source>
</evidence>